<reference evidence="2 3" key="2">
    <citation type="journal article" date="2023" name="Plant Pathol.">
        <title>Dismantling and reorganizing Pseudomonas marginalis sensu#lato.</title>
        <authorList>
            <person name="Sawada H."/>
            <person name="Fujikawa T."/>
            <person name="Satou M."/>
        </authorList>
    </citation>
    <scope>NUCLEOTIDE SEQUENCE [LARGE SCALE GENOMIC DNA]</scope>
    <source>
        <strain evidence="2 3">MAFF 311096</strain>
    </source>
</reference>
<feature type="non-terminal residue" evidence="2">
    <location>
        <position position="171"/>
    </location>
</feature>
<feature type="compositionally biased region" description="Basic and acidic residues" evidence="1">
    <location>
        <begin position="149"/>
        <end position="163"/>
    </location>
</feature>
<feature type="region of interest" description="Disordered" evidence="1">
    <location>
        <begin position="20"/>
        <end position="56"/>
    </location>
</feature>
<feature type="compositionally biased region" description="Basic and acidic residues" evidence="1">
    <location>
        <begin position="117"/>
        <end position="131"/>
    </location>
</feature>
<sequence>MSNVSTKQFVPMNTDYAQLNQSSVPMNKPLELTSSTDSANKFLKDSHPAPKENNVSVNKESLEKLFAMFEFAVKAMRSMLAGMGVLPKLPGELDAQPQLKPGADSKVVADTGVSDKGTPETDAKTKTKPGPDAKVTTNTNTSVPSKLVTEGDTKAKTKPEQDSKVTTQTSV</sequence>
<accession>A0ABS8QZN1</accession>
<dbReference type="Proteomes" id="UP001154922">
    <property type="component" value="Unassembled WGS sequence"/>
</dbReference>
<name>A0ABS8QZN1_9PSED</name>
<feature type="compositionally biased region" description="Polar residues" evidence="1">
    <location>
        <begin position="135"/>
        <end position="144"/>
    </location>
</feature>
<keyword evidence="3" id="KW-1185">Reference proteome</keyword>
<comment type="caution">
    <text evidence="2">The sequence shown here is derived from an EMBL/GenBank/DDBJ whole genome shotgun (WGS) entry which is preliminary data.</text>
</comment>
<dbReference type="EMBL" id="JAJOZI010000135">
    <property type="protein sequence ID" value="MCD7041139.1"/>
    <property type="molecule type" value="Genomic_DNA"/>
</dbReference>
<evidence type="ECO:0000313" key="2">
    <source>
        <dbReference type="EMBL" id="MCD7041139.1"/>
    </source>
</evidence>
<gene>
    <name evidence="2" type="ORF">LRQ20_22850</name>
</gene>
<protein>
    <submittedName>
        <fullName evidence="2">Uncharacterized protein</fullName>
    </submittedName>
</protein>
<evidence type="ECO:0000313" key="3">
    <source>
        <dbReference type="Proteomes" id="UP001154922"/>
    </source>
</evidence>
<feature type="region of interest" description="Disordered" evidence="1">
    <location>
        <begin position="87"/>
        <end position="171"/>
    </location>
</feature>
<organism evidence="2 3">
    <name type="scientific">Pseudomonas petroselini</name>
    <dbReference type="NCBI Taxonomy" id="2899822"/>
    <lineage>
        <taxon>Bacteria</taxon>
        <taxon>Pseudomonadati</taxon>
        <taxon>Pseudomonadota</taxon>
        <taxon>Gammaproteobacteria</taxon>
        <taxon>Pseudomonadales</taxon>
        <taxon>Pseudomonadaceae</taxon>
        <taxon>Pseudomonas</taxon>
    </lineage>
</organism>
<evidence type="ECO:0000256" key="1">
    <source>
        <dbReference type="SAM" id="MobiDB-lite"/>
    </source>
</evidence>
<reference evidence="2 3" key="1">
    <citation type="journal article" date="2022" name="Int. J. Syst. Evol. Microbiol.">
        <title>Pseudomonas petroselini sp. nov., a pathogen causing bacterial rot of parsley in Japan.</title>
        <authorList>
            <person name="Sawada H."/>
            <person name="Fujikawa T."/>
            <person name="Osada S."/>
            <person name="Satou M."/>
        </authorList>
    </citation>
    <scope>NUCLEOTIDE SEQUENCE [LARGE SCALE GENOMIC DNA]</scope>
    <source>
        <strain evidence="2 3">MAFF 311096</strain>
    </source>
</reference>
<proteinExistence type="predicted"/>